<dbReference type="RefSeq" id="WP_246463600.1">
    <property type="nucleotide sequence ID" value="NZ_BAABKT010000014.1"/>
</dbReference>
<feature type="region of interest" description="Disordered" evidence="1">
    <location>
        <begin position="38"/>
        <end position="60"/>
    </location>
</feature>
<feature type="region of interest" description="Disordered" evidence="1">
    <location>
        <begin position="77"/>
        <end position="100"/>
    </location>
</feature>
<evidence type="ECO:0000256" key="1">
    <source>
        <dbReference type="SAM" id="MobiDB-lite"/>
    </source>
</evidence>
<feature type="compositionally biased region" description="Acidic residues" evidence="1">
    <location>
        <begin position="77"/>
        <end position="86"/>
    </location>
</feature>
<accession>A0A841E3M4</accession>
<dbReference type="AlphaFoldDB" id="A0A841E3M4"/>
<dbReference type="Proteomes" id="UP000578077">
    <property type="component" value="Unassembled WGS sequence"/>
</dbReference>
<protein>
    <submittedName>
        <fullName evidence="2">Uncharacterized protein</fullName>
    </submittedName>
</protein>
<comment type="caution">
    <text evidence="2">The sequence shown here is derived from an EMBL/GenBank/DDBJ whole genome shotgun (WGS) entry which is preliminary data.</text>
</comment>
<dbReference type="EMBL" id="JACHLY010000001">
    <property type="protein sequence ID" value="MBB5998447.1"/>
    <property type="molecule type" value="Genomic_DNA"/>
</dbReference>
<reference evidence="2 3" key="1">
    <citation type="submission" date="2020-08" db="EMBL/GenBank/DDBJ databases">
        <title>Sequencing the genomes of 1000 actinobacteria strains.</title>
        <authorList>
            <person name="Klenk H.-P."/>
        </authorList>
    </citation>
    <scope>NUCLEOTIDE SEQUENCE [LARGE SCALE GENOMIC DNA]</scope>
    <source>
        <strain evidence="2 3">DSM 44593</strain>
    </source>
</reference>
<gene>
    <name evidence="2" type="ORF">HNR25_002198</name>
</gene>
<proteinExistence type="predicted"/>
<organism evidence="2 3">
    <name type="scientific">Streptomonospora salina</name>
    <dbReference type="NCBI Taxonomy" id="104205"/>
    <lineage>
        <taxon>Bacteria</taxon>
        <taxon>Bacillati</taxon>
        <taxon>Actinomycetota</taxon>
        <taxon>Actinomycetes</taxon>
        <taxon>Streptosporangiales</taxon>
        <taxon>Nocardiopsidaceae</taxon>
        <taxon>Streptomonospora</taxon>
    </lineage>
</organism>
<sequence length="118" mass="13112">MTAVVEGSHEGVTDHPDLAWYAKGEALELAQDWLDGTRATGEPGLKPEVVERDLGGDPPRVVIDDCVDGSDWQIVEEDREGDLPDSDEPRPTTATVTEERGTWQVEKLWFGEYGECER</sequence>
<evidence type="ECO:0000313" key="3">
    <source>
        <dbReference type="Proteomes" id="UP000578077"/>
    </source>
</evidence>
<name>A0A841E3M4_9ACTN</name>
<evidence type="ECO:0000313" key="2">
    <source>
        <dbReference type="EMBL" id="MBB5998447.1"/>
    </source>
</evidence>
<keyword evidence="3" id="KW-1185">Reference proteome</keyword>